<evidence type="ECO:0000256" key="3">
    <source>
        <dbReference type="ARBA" id="ARBA00005467"/>
    </source>
</evidence>
<evidence type="ECO:0000256" key="1">
    <source>
        <dbReference type="ARBA" id="ARBA00003246"/>
    </source>
</evidence>
<dbReference type="PANTHER" id="PTHR13019">
    <property type="entry name" value="GOLGI APPARATUS MEMBRANE PROTEIN TVP23"/>
    <property type="match status" value="1"/>
</dbReference>
<evidence type="ECO:0000256" key="6">
    <source>
        <dbReference type="ARBA" id="ARBA00022989"/>
    </source>
</evidence>
<comment type="function">
    <text evidence="1 8">Golgi membrane protein involved in vesicular trafficking.</text>
</comment>
<dbReference type="GO" id="GO:0009306">
    <property type="term" value="P:protein secretion"/>
    <property type="evidence" value="ECO:0007669"/>
    <property type="project" value="TreeGrafter"/>
</dbReference>
<feature type="transmembrane region" description="Helical" evidence="8">
    <location>
        <begin position="107"/>
        <end position="130"/>
    </location>
</feature>
<proteinExistence type="inferred from homology"/>
<keyword evidence="5 8" id="KW-0812">Transmembrane</keyword>
<feature type="transmembrane region" description="Helical" evidence="8">
    <location>
        <begin position="150"/>
        <end position="168"/>
    </location>
</feature>
<evidence type="ECO:0000256" key="2">
    <source>
        <dbReference type="ARBA" id="ARBA00004653"/>
    </source>
</evidence>
<evidence type="ECO:0000313" key="9">
    <source>
        <dbReference type="EMBL" id="CDP38912.1"/>
    </source>
</evidence>
<dbReference type="PANTHER" id="PTHR13019:SF7">
    <property type="entry name" value="GOLGI APPARATUS MEMBRANE PROTEIN TVP23"/>
    <property type="match status" value="1"/>
</dbReference>
<dbReference type="Pfam" id="PF05832">
    <property type="entry name" value="DUF846"/>
    <property type="match status" value="1"/>
</dbReference>
<keyword evidence="7 8" id="KW-0472">Membrane</keyword>
<dbReference type="AlphaFoldDB" id="A0A060TJ97"/>
<gene>
    <name evidence="9" type="ORF">GNLVRS02_ARAD1D45474g</name>
</gene>
<dbReference type="GO" id="GO:0000139">
    <property type="term" value="C:Golgi membrane"/>
    <property type="evidence" value="ECO:0007669"/>
    <property type="project" value="UniProtKB-SubCell"/>
</dbReference>
<dbReference type="EMBL" id="HG937694">
    <property type="protein sequence ID" value="CDP38912.1"/>
    <property type="molecule type" value="Genomic_DNA"/>
</dbReference>
<evidence type="ECO:0000256" key="4">
    <source>
        <dbReference type="ARBA" id="ARBA00013603"/>
    </source>
</evidence>
<organism evidence="9">
    <name type="scientific">Blastobotrys adeninivorans</name>
    <name type="common">Yeast</name>
    <name type="synonym">Arxula adeninivorans</name>
    <dbReference type="NCBI Taxonomy" id="409370"/>
    <lineage>
        <taxon>Eukaryota</taxon>
        <taxon>Fungi</taxon>
        <taxon>Dikarya</taxon>
        <taxon>Ascomycota</taxon>
        <taxon>Saccharomycotina</taxon>
        <taxon>Dipodascomycetes</taxon>
        <taxon>Dipodascales</taxon>
        <taxon>Trichomonascaceae</taxon>
        <taxon>Blastobotrys</taxon>
    </lineage>
</organism>
<dbReference type="GO" id="GO:0016192">
    <property type="term" value="P:vesicle-mediated transport"/>
    <property type="evidence" value="ECO:0007669"/>
    <property type="project" value="TreeGrafter"/>
</dbReference>
<name>A0A060TJ97_BLAAD</name>
<evidence type="ECO:0000256" key="8">
    <source>
        <dbReference type="RuleBase" id="RU361206"/>
    </source>
</evidence>
<comment type="similarity">
    <text evidence="3 8">Belongs to the TVP23 family.</text>
</comment>
<evidence type="ECO:0000256" key="7">
    <source>
        <dbReference type="ARBA" id="ARBA00023136"/>
    </source>
</evidence>
<keyword evidence="8" id="KW-0333">Golgi apparatus</keyword>
<reference evidence="9" key="2">
    <citation type="submission" date="2014-06" db="EMBL/GenBank/DDBJ databases">
        <title>The complete genome of Blastobotrys (Arxula) adeninivorans LS3 - a yeast of biotechnological interest.</title>
        <authorList>
            <person name="Kunze G."/>
            <person name="Gaillardin C."/>
            <person name="Czernicka M."/>
            <person name="Durrens P."/>
            <person name="Martin T."/>
            <person name="Boer E."/>
            <person name="Gabaldon T."/>
            <person name="Cruz J."/>
            <person name="Talla E."/>
            <person name="Marck C."/>
            <person name="Goffeau A."/>
            <person name="Barbe V."/>
            <person name="Baret P."/>
            <person name="Baronian K."/>
            <person name="Beier S."/>
            <person name="Bleykasten C."/>
            <person name="Bode R."/>
            <person name="Casaregola S."/>
            <person name="Despons L."/>
            <person name="Fairhead C."/>
            <person name="Giersberg M."/>
            <person name="Gierski P."/>
            <person name="Hahnel U."/>
            <person name="Hartmann A."/>
            <person name="Jankowska D."/>
            <person name="Jubin C."/>
            <person name="Jung P."/>
            <person name="Lafontaine I."/>
            <person name="Leh-Louis V."/>
            <person name="Lemaire M."/>
            <person name="Marcet-Houben M."/>
            <person name="Mascher M."/>
            <person name="Morel G."/>
            <person name="Richard G.-F."/>
            <person name="Riechen J."/>
            <person name="Sacerdot C."/>
            <person name="Sarkar A."/>
            <person name="Savel G."/>
            <person name="Schacherer J."/>
            <person name="Sherman D."/>
            <person name="Straub M.-L."/>
            <person name="Stein N."/>
            <person name="Thierry A."/>
            <person name="Trautwein-Schult A."/>
            <person name="Westhof E."/>
            <person name="Worch S."/>
            <person name="Dujon B."/>
            <person name="Souciet J.-L."/>
            <person name="Wincker P."/>
            <person name="Scholz U."/>
            <person name="Neuveglise N."/>
        </authorList>
    </citation>
    <scope>NUCLEOTIDE SEQUENCE</scope>
    <source>
        <strain evidence="9">LS3</strain>
    </source>
</reference>
<reference evidence="9" key="1">
    <citation type="submission" date="2014-02" db="EMBL/GenBank/DDBJ databases">
        <authorList>
            <person name="Genoscope - CEA"/>
        </authorList>
    </citation>
    <scope>NUCLEOTIDE SEQUENCE</scope>
    <source>
        <strain evidence="9">LS3</strain>
    </source>
</reference>
<accession>A0A060TJ97</accession>
<dbReference type="PhylomeDB" id="A0A060TJ97"/>
<feature type="transmembrane region" description="Helical" evidence="8">
    <location>
        <begin position="45"/>
        <end position="62"/>
    </location>
</feature>
<protein>
    <recommendedName>
        <fullName evidence="4 8">Golgi apparatus membrane protein TVP23</fullName>
    </recommendedName>
</protein>
<keyword evidence="6 8" id="KW-1133">Transmembrane helix</keyword>
<dbReference type="InterPro" id="IPR008564">
    <property type="entry name" value="TVP23-like"/>
</dbReference>
<evidence type="ECO:0000256" key="5">
    <source>
        <dbReference type="ARBA" id="ARBA00022692"/>
    </source>
</evidence>
<sequence>MSEPVQRTLFQRLSESSHPVALMFFLAFRIGPLLTYLFGLLFTSNFVLVFIAVVLLLAADFWNVKNVSGRLLVGLRWWNESSPDGRSIWVFETADPQRYINPIDSKVFWLFIYIAPVLWVGLAILAILKLELLWLLLIGEYIGSCIDQTNANFSVIALILTITNGLAFSRCDKFGKANQVANDIFGSVSTSVGSRVFSSISGRIFGR</sequence>
<comment type="subcellular location">
    <subcellularLocation>
        <location evidence="2 8">Golgi apparatus membrane</location>
        <topology evidence="2 8">Multi-pass membrane protein</topology>
    </subcellularLocation>
</comment>